<dbReference type="OrthoDB" id="7481777at2759"/>
<organism evidence="1 2">
    <name type="scientific">Diatraea saccharalis</name>
    <name type="common">sugarcane borer</name>
    <dbReference type="NCBI Taxonomy" id="40085"/>
    <lineage>
        <taxon>Eukaryota</taxon>
        <taxon>Metazoa</taxon>
        <taxon>Ecdysozoa</taxon>
        <taxon>Arthropoda</taxon>
        <taxon>Hexapoda</taxon>
        <taxon>Insecta</taxon>
        <taxon>Pterygota</taxon>
        <taxon>Neoptera</taxon>
        <taxon>Endopterygota</taxon>
        <taxon>Lepidoptera</taxon>
        <taxon>Glossata</taxon>
        <taxon>Ditrysia</taxon>
        <taxon>Pyraloidea</taxon>
        <taxon>Crambidae</taxon>
        <taxon>Crambinae</taxon>
        <taxon>Diatraea</taxon>
    </lineage>
</organism>
<gene>
    <name evidence="1" type="ORF">DIATSA_LOCUS9066</name>
</gene>
<proteinExistence type="predicted"/>
<accession>A0A9N9WG08</accession>
<sequence length="147" mass="16520">MNELGHRCQASPVQVETSFACLREEFQEFKTEMLSVLELLRNQISVLCKSIDDIEMRHRRKYLLVGGIPEDNNIDLTDTVVSSLINKIGLALSVEKLSVCVHLANIVEGQCGPVMLRFTEPSLRATVWSMKTALKGTSHTISEFLTR</sequence>
<keyword evidence="2" id="KW-1185">Reference proteome</keyword>
<dbReference type="Proteomes" id="UP001153714">
    <property type="component" value="Chromosome 3"/>
</dbReference>
<protein>
    <submittedName>
        <fullName evidence="1">Uncharacterized protein</fullName>
    </submittedName>
</protein>
<reference evidence="1" key="1">
    <citation type="submission" date="2021-12" db="EMBL/GenBank/DDBJ databases">
        <authorList>
            <person name="King R."/>
        </authorList>
    </citation>
    <scope>NUCLEOTIDE SEQUENCE</scope>
</reference>
<dbReference type="AlphaFoldDB" id="A0A9N9WG08"/>
<name>A0A9N9WG08_9NEOP</name>
<reference evidence="1" key="2">
    <citation type="submission" date="2022-10" db="EMBL/GenBank/DDBJ databases">
        <authorList>
            <consortium name="ENA_rothamsted_submissions"/>
            <consortium name="culmorum"/>
            <person name="King R."/>
        </authorList>
    </citation>
    <scope>NUCLEOTIDE SEQUENCE</scope>
</reference>
<evidence type="ECO:0000313" key="1">
    <source>
        <dbReference type="EMBL" id="CAG9791454.1"/>
    </source>
</evidence>
<evidence type="ECO:0000313" key="2">
    <source>
        <dbReference type="Proteomes" id="UP001153714"/>
    </source>
</evidence>
<dbReference type="EMBL" id="OU893334">
    <property type="protein sequence ID" value="CAG9791454.1"/>
    <property type="molecule type" value="Genomic_DNA"/>
</dbReference>